<sequence length="443" mass="50016">MFKNPLIRFLSSIKLAIFLLLTLAATSILGTLIPQGEPLAFYFQRYGETLGQIIKFLKLYDAYHSWWYVTLLALFSVNLTLCSLKRLPFSLELFRRDPLAVDPEKLLRMPVAREVKLPGDFAAVAARIEKILGKRFGRLEKAAFADGVLFLKDRFRWSYFSVYVVHFSLLVIIAGAIIGAVFGFRGHITLMEGESTNQVLVQGRQHASIPLDFSIRCDKFYIDFYPNGMPKEYRSEVTILENGKEVTKAAIRVNDPFTYRGITFYQASYNTFAKVQLRLLKGPRQKELEVKPFSQALWPEEGIMVGLLDFQMAHGLPAARIWLSEKGEAPLSFWVLKGHPRRIELKSGPVVVVLEEAEPVYATGLQVKKDPGVPIVLTGFTLLILGIFAALFFAHQRYWVAILPAKNSVKVILAGFSPKARQKVAQVIEDLAEELQRVDGRSA</sequence>
<feature type="transmembrane region" description="Helical" evidence="6">
    <location>
        <begin position="65"/>
        <end position="84"/>
    </location>
</feature>
<feature type="domain" description="ResB-like" evidence="7">
    <location>
        <begin position="14"/>
        <end position="291"/>
    </location>
</feature>
<dbReference type="Pfam" id="PF05140">
    <property type="entry name" value="ResB"/>
    <property type="match status" value="2"/>
</dbReference>
<proteinExistence type="predicted"/>
<dbReference type="AlphaFoldDB" id="A0A7V5NZX9"/>
<dbReference type="GO" id="GO:0017004">
    <property type="term" value="P:cytochrome complex assembly"/>
    <property type="evidence" value="ECO:0007669"/>
    <property type="project" value="UniProtKB-KW"/>
</dbReference>
<dbReference type="PANTHER" id="PTHR31566:SF0">
    <property type="entry name" value="CYTOCHROME C BIOGENESIS PROTEIN CCS1, CHLOROPLASTIC"/>
    <property type="match status" value="1"/>
</dbReference>
<feature type="domain" description="ResB-like" evidence="7">
    <location>
        <begin position="346"/>
        <end position="426"/>
    </location>
</feature>
<keyword evidence="4 6" id="KW-1133">Transmembrane helix</keyword>
<protein>
    <submittedName>
        <fullName evidence="8">Cytochrome c biogenesis protein ResB</fullName>
    </submittedName>
</protein>
<dbReference type="EMBL" id="DROK01000160">
    <property type="protein sequence ID" value="HHI97318.1"/>
    <property type="molecule type" value="Genomic_DNA"/>
</dbReference>
<feature type="transmembrane region" description="Helical" evidence="6">
    <location>
        <begin position="375"/>
        <end position="394"/>
    </location>
</feature>
<dbReference type="InterPro" id="IPR007816">
    <property type="entry name" value="ResB-like_domain"/>
</dbReference>
<accession>A0A7V5NZX9</accession>
<dbReference type="PANTHER" id="PTHR31566">
    <property type="entry name" value="CYTOCHROME C BIOGENESIS PROTEIN CCS1, CHLOROPLASTIC"/>
    <property type="match status" value="1"/>
</dbReference>
<reference evidence="8" key="1">
    <citation type="journal article" date="2020" name="mSystems">
        <title>Genome- and Community-Level Interaction Insights into Carbon Utilization and Element Cycling Functions of Hydrothermarchaeota in Hydrothermal Sediment.</title>
        <authorList>
            <person name="Zhou Z."/>
            <person name="Liu Y."/>
            <person name="Xu W."/>
            <person name="Pan J."/>
            <person name="Luo Z.H."/>
            <person name="Li M."/>
        </authorList>
    </citation>
    <scope>NUCLEOTIDE SEQUENCE [LARGE SCALE GENOMIC DNA]</scope>
    <source>
        <strain evidence="8">HyVt-533</strain>
    </source>
</reference>
<dbReference type="Proteomes" id="UP000886101">
    <property type="component" value="Unassembled WGS sequence"/>
</dbReference>
<gene>
    <name evidence="8" type="ORF">ENJ96_05640</name>
</gene>
<evidence type="ECO:0000259" key="7">
    <source>
        <dbReference type="Pfam" id="PF05140"/>
    </source>
</evidence>
<evidence type="ECO:0000256" key="4">
    <source>
        <dbReference type="ARBA" id="ARBA00022989"/>
    </source>
</evidence>
<evidence type="ECO:0000256" key="5">
    <source>
        <dbReference type="ARBA" id="ARBA00023136"/>
    </source>
</evidence>
<comment type="subcellular location">
    <subcellularLocation>
        <location evidence="1">Membrane</location>
        <topology evidence="1">Multi-pass membrane protein</topology>
    </subcellularLocation>
</comment>
<evidence type="ECO:0000256" key="2">
    <source>
        <dbReference type="ARBA" id="ARBA00022692"/>
    </source>
</evidence>
<comment type="caution">
    <text evidence="8">The sequence shown here is derived from an EMBL/GenBank/DDBJ whole genome shotgun (WGS) entry which is preliminary data.</text>
</comment>
<name>A0A7V5NZX9_9BACT</name>
<dbReference type="InterPro" id="IPR023494">
    <property type="entry name" value="Cyt_c_bgen_Ccs1/CcsB/ResB"/>
</dbReference>
<dbReference type="GO" id="GO:0016020">
    <property type="term" value="C:membrane"/>
    <property type="evidence" value="ECO:0007669"/>
    <property type="project" value="UniProtKB-SubCell"/>
</dbReference>
<evidence type="ECO:0000256" key="1">
    <source>
        <dbReference type="ARBA" id="ARBA00004141"/>
    </source>
</evidence>
<keyword evidence="2 6" id="KW-0812">Transmembrane</keyword>
<evidence type="ECO:0000256" key="6">
    <source>
        <dbReference type="SAM" id="Phobius"/>
    </source>
</evidence>
<feature type="transmembrane region" description="Helical" evidence="6">
    <location>
        <begin position="160"/>
        <end position="184"/>
    </location>
</feature>
<evidence type="ECO:0000256" key="3">
    <source>
        <dbReference type="ARBA" id="ARBA00022748"/>
    </source>
</evidence>
<keyword evidence="5 6" id="KW-0472">Membrane</keyword>
<keyword evidence="3" id="KW-0201">Cytochrome c-type biogenesis</keyword>
<organism evidence="8">
    <name type="scientific">Thermodesulfatator atlanticus</name>
    <dbReference type="NCBI Taxonomy" id="501497"/>
    <lineage>
        <taxon>Bacteria</taxon>
        <taxon>Pseudomonadati</taxon>
        <taxon>Thermodesulfobacteriota</taxon>
        <taxon>Thermodesulfobacteria</taxon>
        <taxon>Thermodesulfobacteriales</taxon>
        <taxon>Thermodesulfatatoraceae</taxon>
        <taxon>Thermodesulfatator</taxon>
    </lineage>
</organism>
<evidence type="ECO:0000313" key="8">
    <source>
        <dbReference type="EMBL" id="HHI97318.1"/>
    </source>
</evidence>